<dbReference type="EMBL" id="ML178820">
    <property type="protein sequence ID" value="TFL03360.1"/>
    <property type="molecule type" value="Genomic_DNA"/>
</dbReference>
<dbReference type="Gene3D" id="3.90.1590.10">
    <property type="entry name" value="glutathione-dependent formaldehyde- activating enzyme (gfa)"/>
    <property type="match status" value="1"/>
</dbReference>
<reference evidence="5 6" key="1">
    <citation type="journal article" date="2019" name="Nat. Ecol. Evol.">
        <title>Megaphylogeny resolves global patterns of mushroom evolution.</title>
        <authorList>
            <person name="Varga T."/>
            <person name="Krizsan K."/>
            <person name="Foldi C."/>
            <person name="Dima B."/>
            <person name="Sanchez-Garcia M."/>
            <person name="Sanchez-Ramirez S."/>
            <person name="Szollosi G.J."/>
            <person name="Szarkandi J.G."/>
            <person name="Papp V."/>
            <person name="Albert L."/>
            <person name="Andreopoulos W."/>
            <person name="Angelini C."/>
            <person name="Antonin V."/>
            <person name="Barry K.W."/>
            <person name="Bougher N.L."/>
            <person name="Buchanan P."/>
            <person name="Buyck B."/>
            <person name="Bense V."/>
            <person name="Catcheside P."/>
            <person name="Chovatia M."/>
            <person name="Cooper J."/>
            <person name="Damon W."/>
            <person name="Desjardin D."/>
            <person name="Finy P."/>
            <person name="Geml J."/>
            <person name="Haridas S."/>
            <person name="Hughes K."/>
            <person name="Justo A."/>
            <person name="Karasinski D."/>
            <person name="Kautmanova I."/>
            <person name="Kiss B."/>
            <person name="Kocsube S."/>
            <person name="Kotiranta H."/>
            <person name="LaButti K.M."/>
            <person name="Lechner B.E."/>
            <person name="Liimatainen K."/>
            <person name="Lipzen A."/>
            <person name="Lukacs Z."/>
            <person name="Mihaltcheva S."/>
            <person name="Morgado L.N."/>
            <person name="Niskanen T."/>
            <person name="Noordeloos M.E."/>
            <person name="Ohm R.A."/>
            <person name="Ortiz-Santana B."/>
            <person name="Ovrebo C."/>
            <person name="Racz N."/>
            <person name="Riley R."/>
            <person name="Savchenko A."/>
            <person name="Shiryaev A."/>
            <person name="Soop K."/>
            <person name="Spirin V."/>
            <person name="Szebenyi C."/>
            <person name="Tomsovsky M."/>
            <person name="Tulloss R.E."/>
            <person name="Uehling J."/>
            <person name="Grigoriev I.V."/>
            <person name="Vagvolgyi C."/>
            <person name="Papp T."/>
            <person name="Martin F.M."/>
            <person name="Miettinen O."/>
            <person name="Hibbett D.S."/>
            <person name="Nagy L.G."/>
        </authorList>
    </citation>
    <scope>NUCLEOTIDE SEQUENCE [LARGE SCALE GENOMIC DNA]</scope>
    <source>
        <strain evidence="5 6">CBS 309.79</strain>
    </source>
</reference>
<dbReference type="Pfam" id="PF04828">
    <property type="entry name" value="GFA"/>
    <property type="match status" value="1"/>
</dbReference>
<evidence type="ECO:0000256" key="3">
    <source>
        <dbReference type="ARBA" id="ARBA00022833"/>
    </source>
</evidence>
<dbReference type="Proteomes" id="UP000305067">
    <property type="component" value="Unassembled WGS sequence"/>
</dbReference>
<dbReference type="SUPFAM" id="SSF51316">
    <property type="entry name" value="Mss4-like"/>
    <property type="match status" value="1"/>
</dbReference>
<sequence length="147" mass="15888">MSNSLPLHANCGCKSLSATAVEPPMFGSGMFCKDCQRRFGAPFSSFALFASSSVQWANATQTLSRGHKVPETYKLVPDWDPETDAPVSNGNGVIDCTRCGGRIGFYLASMDAICLTTGSFAREEGGKNKGWDVIKPQFHMFYNDEGG</sequence>
<name>A0A5C3QRB6_9AGAR</name>
<keyword evidence="3" id="KW-0862">Zinc</keyword>
<proteinExistence type="inferred from homology"/>
<feature type="domain" description="CENP-V/GFA" evidence="4">
    <location>
        <begin position="7"/>
        <end position="63"/>
    </location>
</feature>
<keyword evidence="6" id="KW-1185">Reference proteome</keyword>
<dbReference type="AlphaFoldDB" id="A0A5C3QRB6"/>
<accession>A0A5C3QRB6</accession>
<protein>
    <recommendedName>
        <fullName evidence="4">CENP-V/GFA domain-containing protein</fullName>
    </recommendedName>
</protein>
<organism evidence="5 6">
    <name type="scientific">Pterulicium gracile</name>
    <dbReference type="NCBI Taxonomy" id="1884261"/>
    <lineage>
        <taxon>Eukaryota</taxon>
        <taxon>Fungi</taxon>
        <taxon>Dikarya</taxon>
        <taxon>Basidiomycota</taxon>
        <taxon>Agaricomycotina</taxon>
        <taxon>Agaricomycetes</taxon>
        <taxon>Agaricomycetidae</taxon>
        <taxon>Agaricales</taxon>
        <taxon>Pleurotineae</taxon>
        <taxon>Pterulaceae</taxon>
        <taxon>Pterulicium</taxon>
    </lineage>
</organism>
<dbReference type="InterPro" id="IPR006913">
    <property type="entry name" value="CENP-V/GFA"/>
</dbReference>
<dbReference type="GO" id="GO:0016846">
    <property type="term" value="F:carbon-sulfur lyase activity"/>
    <property type="evidence" value="ECO:0007669"/>
    <property type="project" value="InterPro"/>
</dbReference>
<dbReference type="GO" id="GO:0046872">
    <property type="term" value="F:metal ion binding"/>
    <property type="evidence" value="ECO:0007669"/>
    <property type="project" value="UniProtKB-KW"/>
</dbReference>
<gene>
    <name evidence="5" type="ORF">BDV98DRAFT_564087</name>
</gene>
<evidence type="ECO:0000259" key="4">
    <source>
        <dbReference type="Pfam" id="PF04828"/>
    </source>
</evidence>
<evidence type="ECO:0000256" key="1">
    <source>
        <dbReference type="ARBA" id="ARBA00005495"/>
    </source>
</evidence>
<dbReference type="InterPro" id="IPR011057">
    <property type="entry name" value="Mss4-like_sf"/>
</dbReference>
<evidence type="ECO:0000313" key="6">
    <source>
        <dbReference type="Proteomes" id="UP000305067"/>
    </source>
</evidence>
<comment type="similarity">
    <text evidence="1">Belongs to the Gfa family.</text>
</comment>
<keyword evidence="2" id="KW-0479">Metal-binding</keyword>
<evidence type="ECO:0000313" key="5">
    <source>
        <dbReference type="EMBL" id="TFL03360.1"/>
    </source>
</evidence>
<evidence type="ECO:0000256" key="2">
    <source>
        <dbReference type="ARBA" id="ARBA00022723"/>
    </source>
</evidence>